<dbReference type="Gene3D" id="1.20.5.1930">
    <property type="match status" value="1"/>
</dbReference>
<feature type="transmembrane region" description="Helical" evidence="9">
    <location>
        <begin position="88"/>
        <end position="105"/>
    </location>
</feature>
<organism evidence="13 14">
    <name type="scientific">Arthrobacter subterraneus</name>
    <dbReference type="NCBI Taxonomy" id="335973"/>
    <lineage>
        <taxon>Bacteria</taxon>
        <taxon>Bacillati</taxon>
        <taxon>Actinomycetota</taxon>
        <taxon>Actinomycetes</taxon>
        <taxon>Micrococcales</taxon>
        <taxon>Micrococcaceae</taxon>
        <taxon>Arthrobacter</taxon>
    </lineage>
</organism>
<feature type="domain" description="Signal transduction histidine kinase subgroup 3 dimerisation and phosphoacceptor" evidence="11">
    <location>
        <begin position="207"/>
        <end position="272"/>
    </location>
</feature>
<dbReference type="CDD" id="cd16917">
    <property type="entry name" value="HATPase_UhpB-NarQ-NarX-like"/>
    <property type="match status" value="1"/>
</dbReference>
<dbReference type="STRING" id="335973.SAMN04488693_11367"/>
<reference evidence="13 14" key="1">
    <citation type="submission" date="2016-10" db="EMBL/GenBank/DDBJ databases">
        <authorList>
            <person name="de Groot N.N."/>
        </authorList>
    </citation>
    <scope>NUCLEOTIDE SEQUENCE [LARGE SCALE GENOMIC DNA]</scope>
    <source>
        <strain evidence="13 14">NP_1H</strain>
    </source>
</reference>
<dbReference type="EC" id="2.7.13.3" evidence="2"/>
<feature type="domain" description="DUF7134" evidence="12">
    <location>
        <begin position="32"/>
        <end position="186"/>
    </location>
</feature>
<keyword evidence="9" id="KW-0472">Membrane</keyword>
<evidence type="ECO:0000259" key="11">
    <source>
        <dbReference type="Pfam" id="PF07730"/>
    </source>
</evidence>
<name>A0A1G8LAQ7_9MICC</name>
<evidence type="ECO:0000313" key="14">
    <source>
        <dbReference type="Proteomes" id="UP000199258"/>
    </source>
</evidence>
<keyword evidence="4" id="KW-0808">Transferase</keyword>
<dbReference type="SUPFAM" id="SSF55874">
    <property type="entry name" value="ATPase domain of HSP90 chaperone/DNA topoisomerase II/histidine kinase"/>
    <property type="match status" value="1"/>
</dbReference>
<evidence type="ECO:0000256" key="4">
    <source>
        <dbReference type="ARBA" id="ARBA00022679"/>
    </source>
</evidence>
<protein>
    <recommendedName>
        <fullName evidence="2">histidine kinase</fullName>
        <ecNumber evidence="2">2.7.13.3</ecNumber>
    </recommendedName>
</protein>
<comment type="catalytic activity">
    <reaction evidence="1">
        <text>ATP + protein L-histidine = ADP + protein N-phospho-L-histidine.</text>
        <dbReference type="EC" id="2.7.13.3"/>
    </reaction>
</comment>
<feature type="transmembrane region" description="Helical" evidence="9">
    <location>
        <begin position="159"/>
        <end position="182"/>
    </location>
</feature>
<dbReference type="RefSeq" id="WP_090587383.1">
    <property type="nucleotide sequence ID" value="NZ_FNDT01000013.1"/>
</dbReference>
<dbReference type="PANTHER" id="PTHR24421">
    <property type="entry name" value="NITRATE/NITRITE SENSOR PROTEIN NARX-RELATED"/>
    <property type="match status" value="1"/>
</dbReference>
<evidence type="ECO:0000256" key="8">
    <source>
        <dbReference type="ARBA" id="ARBA00023012"/>
    </source>
</evidence>
<keyword evidence="7" id="KW-0067">ATP-binding</keyword>
<dbReference type="InterPro" id="IPR011712">
    <property type="entry name" value="Sig_transdc_His_kin_sub3_dim/P"/>
</dbReference>
<keyword evidence="6 13" id="KW-0418">Kinase</keyword>
<dbReference type="OrthoDB" id="227596at2"/>
<dbReference type="EMBL" id="FNDT01000013">
    <property type="protein sequence ID" value="SDI52778.1"/>
    <property type="molecule type" value="Genomic_DNA"/>
</dbReference>
<evidence type="ECO:0000256" key="2">
    <source>
        <dbReference type="ARBA" id="ARBA00012438"/>
    </source>
</evidence>
<keyword evidence="8" id="KW-0902">Two-component regulatory system</keyword>
<keyword evidence="3" id="KW-0597">Phosphoprotein</keyword>
<evidence type="ECO:0000313" key="13">
    <source>
        <dbReference type="EMBL" id="SDI52778.1"/>
    </source>
</evidence>
<dbReference type="PANTHER" id="PTHR24421:SF10">
    <property type="entry name" value="NITRATE_NITRITE SENSOR PROTEIN NARQ"/>
    <property type="match status" value="1"/>
</dbReference>
<keyword evidence="9" id="KW-1133">Transmembrane helix</keyword>
<proteinExistence type="predicted"/>
<feature type="transmembrane region" description="Helical" evidence="9">
    <location>
        <begin position="64"/>
        <end position="81"/>
    </location>
</feature>
<gene>
    <name evidence="13" type="ORF">SAMN04488693_11367</name>
</gene>
<evidence type="ECO:0000256" key="7">
    <source>
        <dbReference type="ARBA" id="ARBA00022840"/>
    </source>
</evidence>
<dbReference type="Gene3D" id="3.30.565.10">
    <property type="entry name" value="Histidine kinase-like ATPase, C-terminal domain"/>
    <property type="match status" value="1"/>
</dbReference>
<evidence type="ECO:0000256" key="5">
    <source>
        <dbReference type="ARBA" id="ARBA00022741"/>
    </source>
</evidence>
<feature type="domain" description="Histidine kinase/HSP90-like ATPase" evidence="10">
    <location>
        <begin position="319"/>
        <end position="407"/>
    </location>
</feature>
<keyword evidence="5" id="KW-0547">Nucleotide-binding</keyword>
<evidence type="ECO:0000259" key="12">
    <source>
        <dbReference type="Pfam" id="PF23539"/>
    </source>
</evidence>
<dbReference type="GO" id="GO:0000155">
    <property type="term" value="F:phosphorelay sensor kinase activity"/>
    <property type="evidence" value="ECO:0007669"/>
    <property type="project" value="InterPro"/>
</dbReference>
<dbReference type="GO" id="GO:0005524">
    <property type="term" value="F:ATP binding"/>
    <property type="evidence" value="ECO:0007669"/>
    <property type="project" value="UniProtKB-KW"/>
</dbReference>
<dbReference type="Pfam" id="PF23539">
    <property type="entry name" value="DUF7134"/>
    <property type="match status" value="1"/>
</dbReference>
<evidence type="ECO:0000256" key="3">
    <source>
        <dbReference type="ARBA" id="ARBA00022553"/>
    </source>
</evidence>
<dbReference type="InterPro" id="IPR036890">
    <property type="entry name" value="HATPase_C_sf"/>
</dbReference>
<evidence type="ECO:0000256" key="1">
    <source>
        <dbReference type="ARBA" id="ARBA00000085"/>
    </source>
</evidence>
<sequence>MSEKASVKETAERTAAVSFTEINARRLGPVRGYFRSHPHMMDTVVVLLFLVASLPNVLLPVEEAAGWQGLVPIGIAALILFFRRRRPLIVLALLCVTEPAALMITDARSTVGIAIWFALYAVAVAFPLRTAIIAFGAAVATSVVPLAFIPDALPVEEPYLIWVIMGFAVMWYVVAVGFGATVRRERLHENELREWAERNAELASANERNRIAREMHDVVAHSLSVMIALSDGAAVVVKRDQDRAREVLAELSATGRTALADMRRVLGVLREGPDAAPLAPLPAGGSLTGLLEGFRAAGLPIRLQVSGPGLPDDAAFQVTVYRIVQESLTNVLRYAKAVTAVDVRIARTGNTVTVRVSDDGRGAMDPVPSVGSGQGIAGMRERAAIYGGTVNCGPGAAGGWTVAAELHTPAENLQEKTA</sequence>
<feature type="transmembrane region" description="Helical" evidence="9">
    <location>
        <begin position="40"/>
        <end position="58"/>
    </location>
</feature>
<dbReference type="InterPro" id="IPR055558">
    <property type="entry name" value="DUF7134"/>
</dbReference>
<dbReference type="Proteomes" id="UP000199258">
    <property type="component" value="Unassembled WGS sequence"/>
</dbReference>
<keyword evidence="14" id="KW-1185">Reference proteome</keyword>
<evidence type="ECO:0000256" key="6">
    <source>
        <dbReference type="ARBA" id="ARBA00022777"/>
    </source>
</evidence>
<dbReference type="GO" id="GO:0046983">
    <property type="term" value="F:protein dimerization activity"/>
    <property type="evidence" value="ECO:0007669"/>
    <property type="project" value="InterPro"/>
</dbReference>
<dbReference type="GO" id="GO:0016020">
    <property type="term" value="C:membrane"/>
    <property type="evidence" value="ECO:0007669"/>
    <property type="project" value="InterPro"/>
</dbReference>
<dbReference type="InterPro" id="IPR003594">
    <property type="entry name" value="HATPase_dom"/>
</dbReference>
<evidence type="ECO:0000256" key="9">
    <source>
        <dbReference type="SAM" id="Phobius"/>
    </source>
</evidence>
<dbReference type="Pfam" id="PF02518">
    <property type="entry name" value="HATPase_c"/>
    <property type="match status" value="1"/>
</dbReference>
<dbReference type="AlphaFoldDB" id="A0A1G8LAQ7"/>
<keyword evidence="9" id="KW-0812">Transmembrane</keyword>
<dbReference type="InterPro" id="IPR050482">
    <property type="entry name" value="Sensor_HK_TwoCompSys"/>
</dbReference>
<feature type="transmembrane region" description="Helical" evidence="9">
    <location>
        <begin position="133"/>
        <end position="153"/>
    </location>
</feature>
<evidence type="ECO:0000259" key="10">
    <source>
        <dbReference type="Pfam" id="PF02518"/>
    </source>
</evidence>
<accession>A0A1G8LAQ7</accession>
<dbReference type="Pfam" id="PF07730">
    <property type="entry name" value="HisKA_3"/>
    <property type="match status" value="1"/>
</dbReference>
<feature type="transmembrane region" description="Helical" evidence="9">
    <location>
        <begin position="111"/>
        <end position="128"/>
    </location>
</feature>